<dbReference type="RefSeq" id="WP_354457535.1">
    <property type="nucleotide sequence ID" value="NZ_JBEWSZ010000001.1"/>
</dbReference>
<sequence>MAGNYGSSEQDDCSETKPDRDTTGTPGLFAINTIRLVNADDLRAGVGLAVSAPLSVVDPSTRRNLNGQTNNLAEQVGGTSGWQSTDETCCR</sequence>
<comment type="caution">
    <text evidence="2">The sequence shown here is derived from an EMBL/GenBank/DDBJ whole genome shotgun (WGS) entry which is preliminary data.</text>
</comment>
<reference evidence="2 3" key="1">
    <citation type="submission" date="2024-06" db="EMBL/GenBank/DDBJ databases">
        <authorList>
            <person name="Kim D.-U."/>
        </authorList>
    </citation>
    <scope>NUCLEOTIDE SEQUENCE [LARGE SCALE GENOMIC DNA]</scope>
    <source>
        <strain evidence="2 3">KACC15460</strain>
    </source>
</reference>
<protein>
    <recommendedName>
        <fullName evidence="4">TonB-dependent receptor</fullName>
    </recommendedName>
</protein>
<feature type="region of interest" description="Disordered" evidence="1">
    <location>
        <begin position="1"/>
        <end position="27"/>
    </location>
</feature>
<feature type="region of interest" description="Disordered" evidence="1">
    <location>
        <begin position="61"/>
        <end position="91"/>
    </location>
</feature>
<evidence type="ECO:0000313" key="3">
    <source>
        <dbReference type="Proteomes" id="UP001548832"/>
    </source>
</evidence>
<feature type="compositionally biased region" description="Polar residues" evidence="1">
    <location>
        <begin position="62"/>
        <end position="73"/>
    </location>
</feature>
<evidence type="ECO:0000313" key="2">
    <source>
        <dbReference type="EMBL" id="MET2825441.1"/>
    </source>
</evidence>
<organism evidence="2 3">
    <name type="scientific">Mesorhizobium shangrilense</name>
    <dbReference type="NCBI Taxonomy" id="460060"/>
    <lineage>
        <taxon>Bacteria</taxon>
        <taxon>Pseudomonadati</taxon>
        <taxon>Pseudomonadota</taxon>
        <taxon>Alphaproteobacteria</taxon>
        <taxon>Hyphomicrobiales</taxon>
        <taxon>Phyllobacteriaceae</taxon>
        <taxon>Mesorhizobium</taxon>
    </lineage>
</organism>
<accession>A0ABV2D5Y0</accession>
<feature type="compositionally biased region" description="Polar residues" evidence="1">
    <location>
        <begin position="81"/>
        <end position="91"/>
    </location>
</feature>
<name>A0ABV2D5Y0_9HYPH</name>
<dbReference type="EMBL" id="JBEWSZ010000001">
    <property type="protein sequence ID" value="MET2825441.1"/>
    <property type="molecule type" value="Genomic_DNA"/>
</dbReference>
<gene>
    <name evidence="2" type="ORF">ABVQ20_00460</name>
</gene>
<proteinExistence type="predicted"/>
<keyword evidence="3" id="KW-1185">Reference proteome</keyword>
<evidence type="ECO:0008006" key="4">
    <source>
        <dbReference type="Google" id="ProtNLM"/>
    </source>
</evidence>
<evidence type="ECO:0000256" key="1">
    <source>
        <dbReference type="SAM" id="MobiDB-lite"/>
    </source>
</evidence>
<dbReference type="Proteomes" id="UP001548832">
    <property type="component" value="Unassembled WGS sequence"/>
</dbReference>